<organism evidence="10 11">
    <name type="scientific">Candidatus Choladousia intestinavium</name>
    <dbReference type="NCBI Taxonomy" id="2840727"/>
    <lineage>
        <taxon>Bacteria</taxon>
        <taxon>Bacillati</taxon>
        <taxon>Bacillota</taxon>
        <taxon>Clostridia</taxon>
        <taxon>Lachnospirales</taxon>
        <taxon>Lachnospiraceae</taxon>
        <taxon>Lachnospiraceae incertae sedis</taxon>
        <taxon>Candidatus Choladousia</taxon>
    </lineage>
</organism>
<dbReference type="Pfam" id="PF01546">
    <property type="entry name" value="Peptidase_M20"/>
    <property type="match status" value="1"/>
</dbReference>
<feature type="domain" description="Peptidase M20 dimerisation" evidence="9">
    <location>
        <begin position="258"/>
        <end position="294"/>
    </location>
</feature>
<dbReference type="PANTHER" id="PTHR43808">
    <property type="entry name" value="ACETYLORNITHINE DEACETYLASE"/>
    <property type="match status" value="1"/>
</dbReference>
<dbReference type="GO" id="GO:0016805">
    <property type="term" value="F:dipeptidase activity"/>
    <property type="evidence" value="ECO:0007669"/>
    <property type="project" value="UniProtKB-KW"/>
</dbReference>
<keyword evidence="4" id="KW-0479">Metal-binding</keyword>
<protein>
    <submittedName>
        <fullName evidence="10">Sapep family Mn(2+)-dependent dipeptidase</fullName>
        <ecNumber evidence="10">3.4.13.-</ecNumber>
    </submittedName>
</protein>
<dbReference type="InterPro" id="IPR002933">
    <property type="entry name" value="Peptidase_M20"/>
</dbReference>
<reference evidence="10" key="1">
    <citation type="submission" date="2020-10" db="EMBL/GenBank/DDBJ databases">
        <authorList>
            <person name="Gilroy R."/>
        </authorList>
    </citation>
    <scope>NUCLEOTIDE SEQUENCE</scope>
    <source>
        <strain evidence="10">ChiSjej4B22-8148</strain>
    </source>
</reference>
<name>A0A9D1AAL1_9FIRM</name>
<evidence type="ECO:0000256" key="3">
    <source>
        <dbReference type="ARBA" id="ARBA00022670"/>
    </source>
</evidence>
<dbReference type="GO" id="GO:0006508">
    <property type="term" value="P:proteolysis"/>
    <property type="evidence" value="ECO:0007669"/>
    <property type="project" value="UniProtKB-KW"/>
</dbReference>
<evidence type="ECO:0000256" key="5">
    <source>
        <dbReference type="ARBA" id="ARBA00022801"/>
    </source>
</evidence>
<dbReference type="Gene3D" id="3.30.70.360">
    <property type="match status" value="2"/>
</dbReference>
<evidence type="ECO:0000256" key="8">
    <source>
        <dbReference type="ARBA" id="ARBA00023049"/>
    </source>
</evidence>
<keyword evidence="6" id="KW-0862">Zinc</keyword>
<gene>
    <name evidence="10" type="ORF">IAB31_02870</name>
</gene>
<evidence type="ECO:0000256" key="7">
    <source>
        <dbReference type="ARBA" id="ARBA00022997"/>
    </source>
</evidence>
<evidence type="ECO:0000256" key="6">
    <source>
        <dbReference type="ARBA" id="ARBA00022833"/>
    </source>
</evidence>
<evidence type="ECO:0000256" key="4">
    <source>
        <dbReference type="ARBA" id="ARBA00022723"/>
    </source>
</evidence>
<dbReference type="GO" id="GO:0008777">
    <property type="term" value="F:acetylornithine deacetylase activity"/>
    <property type="evidence" value="ECO:0007669"/>
    <property type="project" value="TreeGrafter"/>
</dbReference>
<evidence type="ECO:0000313" key="11">
    <source>
        <dbReference type="Proteomes" id="UP000886757"/>
    </source>
</evidence>
<dbReference type="AlphaFoldDB" id="A0A9D1AAL1"/>
<comment type="caution">
    <text evidence="10">The sequence shown here is derived from an EMBL/GenBank/DDBJ whole genome shotgun (WGS) entry which is preliminary data.</text>
</comment>
<dbReference type="InterPro" id="IPR011650">
    <property type="entry name" value="Peptidase_M20_dimer"/>
</dbReference>
<dbReference type="Gene3D" id="3.40.630.10">
    <property type="entry name" value="Zn peptidases"/>
    <property type="match status" value="1"/>
</dbReference>
<dbReference type="SUPFAM" id="SSF53187">
    <property type="entry name" value="Zn-dependent exopeptidases"/>
    <property type="match status" value="1"/>
</dbReference>
<evidence type="ECO:0000313" key="10">
    <source>
        <dbReference type="EMBL" id="HIR12850.1"/>
    </source>
</evidence>
<evidence type="ECO:0000259" key="9">
    <source>
        <dbReference type="Pfam" id="PF07687"/>
    </source>
</evidence>
<keyword evidence="7 10" id="KW-0224">Dipeptidase</keyword>
<proteinExistence type="inferred from homology"/>
<dbReference type="Proteomes" id="UP000886757">
    <property type="component" value="Unassembled WGS sequence"/>
</dbReference>
<dbReference type="GO" id="GO:0006526">
    <property type="term" value="P:L-arginine biosynthetic process"/>
    <property type="evidence" value="ECO:0007669"/>
    <property type="project" value="TreeGrafter"/>
</dbReference>
<dbReference type="EMBL" id="DVGK01000038">
    <property type="protein sequence ID" value="HIR12850.1"/>
    <property type="molecule type" value="Genomic_DNA"/>
</dbReference>
<dbReference type="Pfam" id="PF07687">
    <property type="entry name" value="M20_dimer"/>
    <property type="match status" value="1"/>
</dbReference>
<sequence>MYKEKIDAYIDSKRDEILGDLMTLVRIDSQRGEPKEGMPYGEGPALALKAAREMMDRYGLITKNYENYVVTGDLSELPKELDILAHLDVVPAGTEWTVTAPFEPKILQGRIYGRGTADDKGPALAALYAMRAVKELQIPLKKSVRLILGSDEECGSGDLLYYYKLEEEAPCSFTPDAEFPLINIEKGRMAPEFCGEFPEEEVLPKVVWFKSGDKVNVVPQKAQALVRGLERKTLEEKAAQIGEATGVSFCFEEQADGILITVRGKAAHASTPEEGQNALTALLKMVSTLPLGKSRGNQILMGLNQLFPYEDTKGKSLGIWRQEENSGSVTVCFSILEYGSGRVRGQFDSRLPIGCTEENTEKKAASKLNSLGLRMEENSMKAPHCVPGDSDFVKTLLSSYERYTGVKGQPMSTGGGTYVHNLERGVAFGCGMEGVDNHMHGDDEFMEIDTLLMSAKIFADAIVKLCS</sequence>
<evidence type="ECO:0000256" key="2">
    <source>
        <dbReference type="ARBA" id="ARBA00006247"/>
    </source>
</evidence>
<dbReference type="EC" id="3.4.13.-" evidence="10"/>
<keyword evidence="3" id="KW-0645">Protease</keyword>
<dbReference type="PROSITE" id="PS00759">
    <property type="entry name" value="ARGE_DAPE_CPG2_2"/>
    <property type="match status" value="1"/>
</dbReference>
<dbReference type="PANTHER" id="PTHR43808:SF31">
    <property type="entry name" value="N-ACETYL-L-CITRULLINE DEACETYLASE"/>
    <property type="match status" value="1"/>
</dbReference>
<dbReference type="InterPro" id="IPR001261">
    <property type="entry name" value="ArgE/DapE_CS"/>
</dbReference>
<dbReference type="GO" id="GO:0008270">
    <property type="term" value="F:zinc ion binding"/>
    <property type="evidence" value="ECO:0007669"/>
    <property type="project" value="InterPro"/>
</dbReference>
<keyword evidence="5 10" id="KW-0378">Hydrolase</keyword>
<dbReference type="NCBIfam" id="TIGR01887">
    <property type="entry name" value="dipeptidaselike"/>
    <property type="match status" value="1"/>
</dbReference>
<accession>A0A9D1AAL1</accession>
<comment type="cofactor">
    <cofactor evidence="1">
        <name>Zn(2+)</name>
        <dbReference type="ChEBI" id="CHEBI:29105"/>
    </cofactor>
</comment>
<dbReference type="InterPro" id="IPR050072">
    <property type="entry name" value="Peptidase_M20A"/>
</dbReference>
<dbReference type="GO" id="GO:0008237">
    <property type="term" value="F:metallopeptidase activity"/>
    <property type="evidence" value="ECO:0007669"/>
    <property type="project" value="UniProtKB-KW"/>
</dbReference>
<dbReference type="InterPro" id="IPR036264">
    <property type="entry name" value="Bact_exopeptidase_dim_dom"/>
</dbReference>
<reference evidence="10" key="2">
    <citation type="journal article" date="2021" name="PeerJ">
        <title>Extensive microbial diversity within the chicken gut microbiome revealed by metagenomics and culture.</title>
        <authorList>
            <person name="Gilroy R."/>
            <person name="Ravi A."/>
            <person name="Getino M."/>
            <person name="Pursley I."/>
            <person name="Horton D.L."/>
            <person name="Alikhan N.F."/>
            <person name="Baker D."/>
            <person name="Gharbi K."/>
            <person name="Hall N."/>
            <person name="Watson M."/>
            <person name="Adriaenssens E.M."/>
            <person name="Foster-Nyarko E."/>
            <person name="Jarju S."/>
            <person name="Secka A."/>
            <person name="Antonio M."/>
            <person name="Oren A."/>
            <person name="Chaudhuri R.R."/>
            <person name="La Ragione R."/>
            <person name="Hildebrand F."/>
            <person name="Pallen M.J."/>
        </authorList>
    </citation>
    <scope>NUCLEOTIDE SEQUENCE</scope>
    <source>
        <strain evidence="10">ChiSjej4B22-8148</strain>
    </source>
</reference>
<evidence type="ECO:0000256" key="1">
    <source>
        <dbReference type="ARBA" id="ARBA00001947"/>
    </source>
</evidence>
<keyword evidence="8" id="KW-0482">Metalloprotease</keyword>
<dbReference type="SUPFAM" id="SSF55031">
    <property type="entry name" value="Bacterial exopeptidase dimerisation domain"/>
    <property type="match status" value="1"/>
</dbReference>
<comment type="similarity">
    <text evidence="2">Belongs to the peptidase M20A family.</text>
</comment>
<dbReference type="InterPro" id="IPR010964">
    <property type="entry name" value="M20A_pepV-rel"/>
</dbReference>